<evidence type="ECO:0000313" key="1">
    <source>
        <dbReference type="EMBL" id="MCW4094240.1"/>
    </source>
</evidence>
<organism evidence="1 2">
    <name type="scientific">Segatella copri</name>
    <dbReference type="NCBI Taxonomy" id="165179"/>
    <lineage>
        <taxon>Bacteria</taxon>
        <taxon>Pseudomonadati</taxon>
        <taxon>Bacteroidota</taxon>
        <taxon>Bacteroidia</taxon>
        <taxon>Bacteroidales</taxon>
        <taxon>Prevotellaceae</taxon>
        <taxon>Segatella</taxon>
    </lineage>
</organism>
<dbReference type="EMBL" id="JAPDUS010000024">
    <property type="protein sequence ID" value="MCW4094240.1"/>
    <property type="molecule type" value="Genomic_DNA"/>
</dbReference>
<gene>
    <name evidence="1" type="ORF">ONT05_11890</name>
</gene>
<dbReference type="AlphaFoldDB" id="A0AAW5TX10"/>
<sequence length="377" mass="43291">MIYQNKDKSILPDAIQVRTLLNKMQDQTPVKHLMPTERVVDGDNKYFLTHLANGRFIIKPNITQQGVLYYGNSNGEEYKEHFKTKYYPSGNNVKKLHDELMYHNVLLEQFALLVKTFPLFKLLDEGIFIPELDINFSLGNPYTLAAAYGLPSPFINLTASKDVAMFYATNEYDADTGVYKPAKEGTLGIVYLYRITTPLGQTSELSTLGVQIFPRTFNTKQFSYVLGPGEEFNDKSNVFGLTFIQNNEASKYYLDMFDGGKKLLPTNDILTLKWNSIKDHIYQAAVDINLKKNPDDKRDDNIEALKKKIGRNITEGCPIFTKADLAHTDLESIWNSFLEKIYPLNESDVKIVEYLKQLPSIEEYACYFNIDSYYEKR</sequence>
<protein>
    <recommendedName>
        <fullName evidence="3">FRG domain-containing protein</fullName>
    </recommendedName>
</protein>
<comment type="caution">
    <text evidence="1">The sequence shown here is derived from an EMBL/GenBank/DDBJ whole genome shotgun (WGS) entry which is preliminary data.</text>
</comment>
<dbReference type="Proteomes" id="UP001209074">
    <property type="component" value="Unassembled WGS sequence"/>
</dbReference>
<name>A0AAW5TX10_9BACT</name>
<dbReference type="RefSeq" id="WP_264960457.1">
    <property type="nucleotide sequence ID" value="NZ_JAPDUQ010000007.1"/>
</dbReference>
<accession>A0AAW5TX10</accession>
<evidence type="ECO:0000313" key="2">
    <source>
        <dbReference type="Proteomes" id="UP001209074"/>
    </source>
</evidence>
<reference evidence="1" key="1">
    <citation type="submission" date="2022-11" db="EMBL/GenBank/DDBJ databases">
        <title>Genomic repertoires linked with pathogenic potency of arthritogenic Prevotella copri isolated from the gut of rheumatoid arthritis patients.</title>
        <authorList>
            <person name="Nii T."/>
            <person name="Maeda Y."/>
            <person name="Motooka D."/>
            <person name="Naito M."/>
            <person name="Matsumoto Y."/>
            <person name="Ogawa T."/>
            <person name="Oguro-Igashira E."/>
            <person name="Kishikawa T."/>
            <person name="Yamashita M."/>
            <person name="Koizumi S."/>
            <person name="Kurakawa T."/>
            <person name="Okumura R."/>
            <person name="Kayama H."/>
            <person name="Murakami M."/>
            <person name="Sakaguchi T."/>
            <person name="Das B."/>
            <person name="Nakamura S."/>
            <person name="Okada Y."/>
            <person name="Kumanogoh A."/>
            <person name="Takeda K."/>
        </authorList>
    </citation>
    <scope>NUCLEOTIDE SEQUENCE</scope>
    <source>
        <strain evidence="1">N016-13</strain>
    </source>
</reference>
<proteinExistence type="predicted"/>
<evidence type="ECO:0008006" key="3">
    <source>
        <dbReference type="Google" id="ProtNLM"/>
    </source>
</evidence>